<dbReference type="PANTHER" id="PTHR44307:SF2">
    <property type="entry name" value="PHOSPHOETHANOLAMINE METHYLTRANSFERASE ISOFORM X1"/>
    <property type="match status" value="1"/>
</dbReference>
<dbReference type="GO" id="GO:0008168">
    <property type="term" value="F:methyltransferase activity"/>
    <property type="evidence" value="ECO:0007669"/>
    <property type="project" value="UniProtKB-KW"/>
</dbReference>
<keyword evidence="3 6" id="KW-0489">Methyltransferase</keyword>
<reference evidence="6" key="1">
    <citation type="submission" date="2020-10" db="EMBL/GenBank/DDBJ databases">
        <authorList>
            <person name="Lu T."/>
            <person name="Wang Q."/>
            <person name="Han X."/>
        </authorList>
    </citation>
    <scope>NUCLEOTIDE SEQUENCE</scope>
    <source>
        <strain evidence="6">WQ 366</strain>
    </source>
</reference>
<keyword evidence="7" id="KW-1185">Reference proteome</keyword>
<proteinExistence type="predicted"/>
<keyword evidence="4" id="KW-0808">Transferase</keyword>
<organism evidence="6 7">
    <name type="scientific">Sphingobacterium bovistauri</name>
    <dbReference type="NCBI Taxonomy" id="2781959"/>
    <lineage>
        <taxon>Bacteria</taxon>
        <taxon>Pseudomonadati</taxon>
        <taxon>Bacteroidota</taxon>
        <taxon>Sphingobacteriia</taxon>
        <taxon>Sphingobacteriales</taxon>
        <taxon>Sphingobacteriaceae</taxon>
        <taxon>Sphingobacterium</taxon>
    </lineage>
</organism>
<dbReference type="SUPFAM" id="SSF53335">
    <property type="entry name" value="S-adenosyl-L-methionine-dependent methyltransferases"/>
    <property type="match status" value="1"/>
</dbReference>
<evidence type="ECO:0000256" key="3">
    <source>
        <dbReference type="ARBA" id="ARBA00022603"/>
    </source>
</evidence>
<comment type="pathway">
    <text evidence="1">Lipid metabolism.</text>
</comment>
<dbReference type="PROSITE" id="PS51608">
    <property type="entry name" value="SAM_MT_UBIE"/>
    <property type="match status" value="1"/>
</dbReference>
<evidence type="ECO:0000256" key="1">
    <source>
        <dbReference type="ARBA" id="ARBA00005189"/>
    </source>
</evidence>
<evidence type="ECO:0000313" key="7">
    <source>
        <dbReference type="Proteomes" id="UP001165302"/>
    </source>
</evidence>
<dbReference type="Gene3D" id="3.40.50.150">
    <property type="entry name" value="Vaccinia Virus protein VP39"/>
    <property type="match status" value="1"/>
</dbReference>
<sequence length="235" mass="27442">MLNIYDPAYVKKLFNRMSTSYERMNYITSLGFSFIWRKQFIQSISPDKNEVHVLDLLSGLGENWKLLIKRFPNGIFSAIDFSEKMVESSQLKNTKRLDNRFEIIHHDILNKELPKEHFDVITCAFGLKTFNEEQIQQLAEKVFKSLKLGGKFTFIEISVPPNRTLQFLYKLYLSKVIPILGTLFLGNPTDYRMLWLYTVNFMDCNKAKLIFQKAGLHVDNKSYFYGCATGLIGYK</sequence>
<keyword evidence="2" id="KW-0474">Menaquinone biosynthesis</keyword>
<evidence type="ECO:0000256" key="4">
    <source>
        <dbReference type="ARBA" id="ARBA00022679"/>
    </source>
</evidence>
<gene>
    <name evidence="6" type="ORF">IPZ78_09150</name>
</gene>
<dbReference type="PANTHER" id="PTHR44307">
    <property type="entry name" value="PHOSPHOETHANOLAMINE METHYLTRANSFERASE"/>
    <property type="match status" value="1"/>
</dbReference>
<evidence type="ECO:0000256" key="5">
    <source>
        <dbReference type="ARBA" id="ARBA00025707"/>
    </source>
</evidence>
<dbReference type="EMBL" id="JADEYP010000014">
    <property type="protein sequence ID" value="MCA5005318.1"/>
    <property type="molecule type" value="Genomic_DNA"/>
</dbReference>
<name>A0ABS7Z544_9SPHI</name>
<evidence type="ECO:0000256" key="2">
    <source>
        <dbReference type="ARBA" id="ARBA00022428"/>
    </source>
</evidence>
<dbReference type="InterPro" id="IPR029063">
    <property type="entry name" value="SAM-dependent_MTases_sf"/>
</dbReference>
<dbReference type="Pfam" id="PF01209">
    <property type="entry name" value="Ubie_methyltran"/>
    <property type="match status" value="1"/>
</dbReference>
<dbReference type="Proteomes" id="UP001165302">
    <property type="component" value="Unassembled WGS sequence"/>
</dbReference>
<comment type="pathway">
    <text evidence="5">Phospholipid metabolism.</text>
</comment>
<dbReference type="RefSeq" id="WP_225552935.1">
    <property type="nucleotide sequence ID" value="NZ_JADEYP010000014.1"/>
</dbReference>
<accession>A0ABS7Z544</accession>
<comment type="caution">
    <text evidence="6">The sequence shown here is derived from an EMBL/GenBank/DDBJ whole genome shotgun (WGS) entry which is preliminary data.</text>
</comment>
<evidence type="ECO:0000313" key="6">
    <source>
        <dbReference type="EMBL" id="MCA5005318.1"/>
    </source>
</evidence>
<protein>
    <submittedName>
        <fullName evidence="6">Class I SAM-dependent methyltransferase</fullName>
    </submittedName>
</protein>
<dbReference type="CDD" id="cd02440">
    <property type="entry name" value="AdoMet_MTases"/>
    <property type="match status" value="1"/>
</dbReference>
<dbReference type="InterPro" id="IPR004033">
    <property type="entry name" value="UbiE/COQ5_MeTrFase"/>
</dbReference>
<dbReference type="GO" id="GO:0032259">
    <property type="term" value="P:methylation"/>
    <property type="evidence" value="ECO:0007669"/>
    <property type="project" value="UniProtKB-KW"/>
</dbReference>